<dbReference type="SMART" id="SM00360">
    <property type="entry name" value="RRM"/>
    <property type="match status" value="1"/>
</dbReference>
<feature type="region of interest" description="Disordered" evidence="10">
    <location>
        <begin position="1"/>
        <end position="30"/>
    </location>
</feature>
<dbReference type="InterPro" id="IPR012677">
    <property type="entry name" value="Nucleotide-bd_a/b_plait_sf"/>
</dbReference>
<feature type="domain" description="RRM" evidence="12">
    <location>
        <begin position="356"/>
        <end position="427"/>
    </location>
</feature>
<feature type="compositionally biased region" description="Low complexity" evidence="10">
    <location>
        <begin position="20"/>
        <end position="30"/>
    </location>
</feature>
<dbReference type="Proteomes" id="UP000663874">
    <property type="component" value="Unassembled WGS sequence"/>
</dbReference>
<dbReference type="SUPFAM" id="SSF54928">
    <property type="entry name" value="RNA-binding domain, RBD"/>
    <property type="match status" value="1"/>
</dbReference>
<evidence type="ECO:0000256" key="11">
    <source>
        <dbReference type="SAM" id="Phobius"/>
    </source>
</evidence>
<name>A0A819S745_9BILA</name>
<feature type="compositionally biased region" description="Low complexity" evidence="10">
    <location>
        <begin position="289"/>
        <end position="305"/>
    </location>
</feature>
<feature type="region of interest" description="Disordered" evidence="10">
    <location>
        <begin position="206"/>
        <end position="332"/>
    </location>
</feature>
<feature type="region of interest" description="Disordered" evidence="10">
    <location>
        <begin position="145"/>
        <end position="164"/>
    </location>
</feature>
<evidence type="ECO:0000256" key="1">
    <source>
        <dbReference type="ARBA" id="ARBA00004448"/>
    </source>
</evidence>
<keyword evidence="9" id="KW-0694">RNA-binding</keyword>
<evidence type="ECO:0000256" key="3">
    <source>
        <dbReference type="ARBA" id="ARBA00014604"/>
    </source>
</evidence>
<keyword evidence="7" id="KW-0496">Mitochondrion</keyword>
<evidence type="ECO:0000256" key="10">
    <source>
        <dbReference type="SAM" id="MobiDB-lite"/>
    </source>
</evidence>
<feature type="compositionally biased region" description="Polar residues" evidence="10">
    <location>
        <begin position="1"/>
        <end position="12"/>
    </location>
</feature>
<keyword evidence="8 11" id="KW-0472">Membrane</keyword>
<dbReference type="Pfam" id="PF00076">
    <property type="entry name" value="RRM_1"/>
    <property type="match status" value="1"/>
</dbReference>
<dbReference type="InterPro" id="IPR035979">
    <property type="entry name" value="RBD_domain_sf"/>
</dbReference>
<reference evidence="13" key="1">
    <citation type="submission" date="2021-02" db="EMBL/GenBank/DDBJ databases">
        <authorList>
            <person name="Nowell W R."/>
        </authorList>
    </citation>
    <scope>NUCLEOTIDE SEQUENCE</scope>
</reference>
<evidence type="ECO:0000256" key="5">
    <source>
        <dbReference type="ARBA" id="ARBA00022792"/>
    </source>
</evidence>
<dbReference type="PANTHER" id="PTHR13603:SF1">
    <property type="entry name" value="TRANSMEMBRANE PROTEIN 186"/>
    <property type="match status" value="1"/>
</dbReference>
<keyword evidence="6 11" id="KW-1133">Transmembrane helix</keyword>
<dbReference type="GO" id="GO:0003723">
    <property type="term" value="F:RNA binding"/>
    <property type="evidence" value="ECO:0007669"/>
    <property type="project" value="UniProtKB-UniRule"/>
</dbReference>
<gene>
    <name evidence="13" type="ORF">FNK824_LOCUS29050</name>
</gene>
<proteinExistence type="inferred from homology"/>
<dbReference type="EMBL" id="CAJOBE010008255">
    <property type="protein sequence ID" value="CAF4057249.1"/>
    <property type="molecule type" value="Genomic_DNA"/>
</dbReference>
<organism evidence="13 14">
    <name type="scientific">Rotaria sordida</name>
    <dbReference type="NCBI Taxonomy" id="392033"/>
    <lineage>
        <taxon>Eukaryota</taxon>
        <taxon>Metazoa</taxon>
        <taxon>Spiralia</taxon>
        <taxon>Gnathifera</taxon>
        <taxon>Rotifera</taxon>
        <taxon>Eurotatoria</taxon>
        <taxon>Bdelloidea</taxon>
        <taxon>Philodinida</taxon>
        <taxon>Philodinidae</taxon>
        <taxon>Rotaria</taxon>
    </lineage>
</organism>
<feature type="compositionally biased region" description="Low complexity" evidence="10">
    <location>
        <begin position="247"/>
        <end position="257"/>
    </location>
</feature>
<evidence type="ECO:0000256" key="4">
    <source>
        <dbReference type="ARBA" id="ARBA00022692"/>
    </source>
</evidence>
<keyword evidence="4 11" id="KW-0812">Transmembrane</keyword>
<evidence type="ECO:0000256" key="8">
    <source>
        <dbReference type="ARBA" id="ARBA00023136"/>
    </source>
</evidence>
<feature type="transmembrane region" description="Helical" evidence="11">
    <location>
        <begin position="622"/>
        <end position="643"/>
    </location>
</feature>
<dbReference type="InterPro" id="IPR026571">
    <property type="entry name" value="Tmem186"/>
</dbReference>
<feature type="compositionally biased region" description="Polar residues" evidence="10">
    <location>
        <begin position="155"/>
        <end position="164"/>
    </location>
</feature>
<dbReference type="PANTHER" id="PTHR13603">
    <property type="entry name" value="TRANSMEMBRANE PROTEIN 186"/>
    <property type="match status" value="1"/>
</dbReference>
<dbReference type="InterPro" id="IPR000504">
    <property type="entry name" value="RRM_dom"/>
</dbReference>
<evidence type="ECO:0000256" key="2">
    <source>
        <dbReference type="ARBA" id="ARBA00007020"/>
    </source>
</evidence>
<protein>
    <recommendedName>
        <fullName evidence="3">Transmembrane protein 186</fullName>
    </recommendedName>
</protein>
<evidence type="ECO:0000313" key="13">
    <source>
        <dbReference type="EMBL" id="CAF4057249.1"/>
    </source>
</evidence>
<dbReference type="PROSITE" id="PS50102">
    <property type="entry name" value="RRM"/>
    <property type="match status" value="1"/>
</dbReference>
<accession>A0A819S745</accession>
<feature type="compositionally biased region" description="Low complexity" evidence="10">
    <location>
        <begin position="206"/>
        <end position="229"/>
    </location>
</feature>
<dbReference type="GO" id="GO:0005743">
    <property type="term" value="C:mitochondrial inner membrane"/>
    <property type="evidence" value="ECO:0007669"/>
    <property type="project" value="UniProtKB-SubCell"/>
</dbReference>
<evidence type="ECO:0000256" key="9">
    <source>
        <dbReference type="PROSITE-ProRule" id="PRU00176"/>
    </source>
</evidence>
<comment type="subcellular location">
    <subcellularLocation>
        <location evidence="1">Mitochondrion inner membrane</location>
        <topology evidence="1">Multi-pass membrane protein</topology>
    </subcellularLocation>
</comment>
<evidence type="ECO:0000259" key="12">
    <source>
        <dbReference type="PROSITE" id="PS50102"/>
    </source>
</evidence>
<feature type="compositionally biased region" description="Polar residues" evidence="10">
    <location>
        <begin position="311"/>
        <end position="332"/>
    </location>
</feature>
<evidence type="ECO:0000313" key="14">
    <source>
        <dbReference type="Proteomes" id="UP000663874"/>
    </source>
</evidence>
<comment type="similarity">
    <text evidence="2">Belongs to the TMEM186 family.</text>
</comment>
<evidence type="ECO:0000256" key="7">
    <source>
        <dbReference type="ARBA" id="ARBA00023128"/>
    </source>
</evidence>
<evidence type="ECO:0000256" key="6">
    <source>
        <dbReference type="ARBA" id="ARBA00022989"/>
    </source>
</evidence>
<dbReference type="AlphaFoldDB" id="A0A819S745"/>
<comment type="caution">
    <text evidence="13">The sequence shown here is derived from an EMBL/GenBank/DDBJ whole genome shotgun (WGS) entry which is preliminary data.</text>
</comment>
<sequence>MSKTTGNNNNRISALKRLSSKSSPINNNINRRQLIGTKNSLVQDARELLINRNQSSSSSFDARQLLSRQSSKTLTNTIVRKNLLQNRQEIDTNNNDNGKMVVVTGLKDMKMKDGRLIPTATTSSIEIEKKKKIFAVGPSTFVTIRNNSNSNSNSTQSTEKFSFTKTITNPSVRIENDIRSSQTTTTLSSLSDQKVVISFVNDQYQKIPKPSQPTISSSSSSPSPSIQQHHPPPMIKRLHDASIQTTSSSSSRSPIRMSSHRRHTSTTIDDEDRISYQSINDDLYEPPVKRTASSTRKTTTTTTTTADKEQQGLSTVASTGSVKRTSTGVPISSRITSNTSTVSKPISTTQSISIPGTILVTNLQPSVTEEDVIELFSEIGRINEITTLSQGCVQIIYTKREHAEQAVTKYHNRLLDGQFMYVSLQQSSSYSKITNNIQQSAKENGTSISSSSITTDQPLKLNSTNNTTNKITIDPAFIRQALFHPSNNTTNPVQFQTRMFIRNIQIFRLIYKQNLYRFFSTTNICFDFKQEQNQILNKKLQNDILPIENNLPSLANLPSYLPEPTGVKSKLFNDFYLIYRFGFLRSMRYIQILKLSQTLATVLLAPYQIYNYNEGLITLFELQFSLFLVSLASFSLYLFGWLATRTICYIYTNVECDRVILTHVDFWGRRKNIELNTRDIIPINDIETPNKTFLPFKRYSTINTMYYSIQFGKILDRPRFNRIFAGIITQDMKNWW</sequence>
<keyword evidence="5" id="KW-0999">Mitochondrion inner membrane</keyword>
<dbReference type="Gene3D" id="3.30.70.330">
    <property type="match status" value="1"/>
</dbReference>